<keyword evidence="5" id="KW-0808">Transferase</keyword>
<dbReference type="PANTHER" id="PTHR31201">
    <property type="entry name" value="OS01G0585100 PROTEIN"/>
    <property type="match status" value="1"/>
</dbReference>
<evidence type="ECO:0000256" key="2">
    <source>
        <dbReference type="ARBA" id="ARBA00006675"/>
    </source>
</evidence>
<feature type="transmembrane region" description="Helical" evidence="14">
    <location>
        <begin position="409"/>
        <end position="429"/>
    </location>
</feature>
<comment type="caution">
    <text evidence="15">The sequence shown here is derived from an EMBL/GenBank/DDBJ whole genome shotgun (WGS) entry which is preliminary data.</text>
</comment>
<feature type="region of interest" description="Disordered" evidence="13">
    <location>
        <begin position="137"/>
        <end position="174"/>
    </location>
</feature>
<keyword evidence="12" id="KW-0012">Acyltransferase</keyword>
<dbReference type="GO" id="GO:0016020">
    <property type="term" value="C:membrane"/>
    <property type="evidence" value="ECO:0007669"/>
    <property type="project" value="UniProtKB-SubCell"/>
</dbReference>
<name>A0A9W7ENM0_9STRA</name>
<feature type="transmembrane region" description="Helical" evidence="14">
    <location>
        <begin position="355"/>
        <end position="371"/>
    </location>
</feature>
<protein>
    <recommendedName>
        <fullName evidence="3">Glycerophosphocholine acyltransferase 1</fullName>
    </recommendedName>
</protein>
<keyword evidence="11" id="KW-1208">Phospholipid metabolism</keyword>
<dbReference type="Proteomes" id="UP001162640">
    <property type="component" value="Unassembled WGS sequence"/>
</dbReference>
<evidence type="ECO:0000256" key="8">
    <source>
        <dbReference type="ARBA" id="ARBA00023098"/>
    </source>
</evidence>
<reference evidence="16" key="1">
    <citation type="journal article" date="2023" name="Commun. Biol.">
        <title>Genome analysis of Parmales, the sister group of diatoms, reveals the evolutionary specialization of diatoms from phago-mixotrophs to photoautotrophs.</title>
        <authorList>
            <person name="Ban H."/>
            <person name="Sato S."/>
            <person name="Yoshikawa S."/>
            <person name="Yamada K."/>
            <person name="Nakamura Y."/>
            <person name="Ichinomiya M."/>
            <person name="Sato N."/>
            <person name="Blanc-Mathieu R."/>
            <person name="Endo H."/>
            <person name="Kuwata A."/>
            <person name="Ogata H."/>
        </authorList>
    </citation>
    <scope>NUCLEOTIDE SEQUENCE [LARGE SCALE GENOMIC DNA]</scope>
</reference>
<evidence type="ECO:0000256" key="11">
    <source>
        <dbReference type="ARBA" id="ARBA00023264"/>
    </source>
</evidence>
<dbReference type="EMBL" id="BLQM01000355">
    <property type="protein sequence ID" value="GMH85142.1"/>
    <property type="molecule type" value="Genomic_DNA"/>
</dbReference>
<evidence type="ECO:0000256" key="12">
    <source>
        <dbReference type="ARBA" id="ARBA00023315"/>
    </source>
</evidence>
<proteinExistence type="inferred from homology"/>
<gene>
    <name evidence="15" type="ORF">TL16_g10134</name>
</gene>
<keyword evidence="8" id="KW-0443">Lipid metabolism</keyword>
<evidence type="ECO:0000256" key="7">
    <source>
        <dbReference type="ARBA" id="ARBA00022989"/>
    </source>
</evidence>
<accession>A0A9W7ENM0</accession>
<dbReference type="Pfam" id="PF10998">
    <property type="entry name" value="DUF2838"/>
    <property type="match status" value="1"/>
</dbReference>
<evidence type="ECO:0000256" key="13">
    <source>
        <dbReference type="SAM" id="MobiDB-lite"/>
    </source>
</evidence>
<evidence type="ECO:0000256" key="5">
    <source>
        <dbReference type="ARBA" id="ARBA00022679"/>
    </source>
</evidence>
<keyword evidence="6 14" id="KW-0812">Transmembrane</keyword>
<evidence type="ECO:0000256" key="6">
    <source>
        <dbReference type="ARBA" id="ARBA00022692"/>
    </source>
</evidence>
<feature type="transmembrane region" description="Helical" evidence="14">
    <location>
        <begin position="250"/>
        <end position="269"/>
    </location>
</feature>
<keyword evidence="10" id="KW-0594">Phospholipid biosynthesis</keyword>
<sequence length="477" mass="54801">MDYTSLSSLIFGSYDDPIKSTPRSILSGYITEIIEKGKARYAFMEGLAVQLREADPYSAASYTDLYGEASVSIWEWIMVCFPLILVGYFVFTANKQVSALSQAGSLQGREVSQERSARAKAEQAALQVALAAHRREVEKENLDKEQKKKVEAAKREAEGRAKVATEESDKAGEKVTEKEKVVPVPIKMPQIHVSVADKFVYSWGVINVALTAYFLGHFPGHFYLWHSPKCIVLLIYRWNEWKMDGTGRHYLFYDFCYWANFLCLYYIWFNPHSAETFKIVFMVANGPLAWAVLAFNNSLIFHSVQHMVSAFIHISPMLLSYCLRWHPGEEVVVCPEAGCETVSHFDLIKTTMTKFYLPWLIFYYAWVFVAMKDRVKRVGATTLFDHVCSIGGEKWFNVISSNRLLQQAVFMLCHYVFAMCTMLLAAVFYHHKKSHFSFVFIICFSSAWNGSNYYMKALEQKNALKKERERLLQSSQK</sequence>
<keyword evidence="9 14" id="KW-0472">Membrane</keyword>
<evidence type="ECO:0000256" key="1">
    <source>
        <dbReference type="ARBA" id="ARBA00004141"/>
    </source>
</evidence>
<evidence type="ECO:0000313" key="16">
    <source>
        <dbReference type="Proteomes" id="UP001162640"/>
    </source>
</evidence>
<evidence type="ECO:0000256" key="9">
    <source>
        <dbReference type="ARBA" id="ARBA00023136"/>
    </source>
</evidence>
<dbReference type="InterPro" id="IPR021261">
    <property type="entry name" value="GPCAT"/>
</dbReference>
<feature type="transmembrane region" description="Helical" evidence="14">
    <location>
        <begin position="73"/>
        <end position="91"/>
    </location>
</feature>
<evidence type="ECO:0000256" key="3">
    <source>
        <dbReference type="ARBA" id="ARBA00019082"/>
    </source>
</evidence>
<comment type="similarity">
    <text evidence="2">Belongs to the GPC1 family.</text>
</comment>
<evidence type="ECO:0000313" key="15">
    <source>
        <dbReference type="EMBL" id="GMH85142.1"/>
    </source>
</evidence>
<evidence type="ECO:0000256" key="14">
    <source>
        <dbReference type="SAM" id="Phobius"/>
    </source>
</evidence>
<evidence type="ECO:0000256" key="4">
    <source>
        <dbReference type="ARBA" id="ARBA00022516"/>
    </source>
</evidence>
<keyword evidence="4" id="KW-0444">Lipid biosynthesis</keyword>
<feature type="transmembrane region" description="Helical" evidence="14">
    <location>
        <begin position="275"/>
        <end position="295"/>
    </location>
</feature>
<organism evidence="15 16">
    <name type="scientific">Triparma laevis f. inornata</name>
    <dbReference type="NCBI Taxonomy" id="1714386"/>
    <lineage>
        <taxon>Eukaryota</taxon>
        <taxon>Sar</taxon>
        <taxon>Stramenopiles</taxon>
        <taxon>Ochrophyta</taxon>
        <taxon>Bolidophyceae</taxon>
        <taxon>Parmales</taxon>
        <taxon>Triparmaceae</taxon>
        <taxon>Triparma</taxon>
    </lineage>
</organism>
<evidence type="ECO:0000256" key="10">
    <source>
        <dbReference type="ARBA" id="ARBA00023209"/>
    </source>
</evidence>
<feature type="transmembrane region" description="Helical" evidence="14">
    <location>
        <begin position="435"/>
        <end position="455"/>
    </location>
</feature>
<dbReference type="PANTHER" id="PTHR31201:SF1">
    <property type="entry name" value="GLYCEROPHOSPHOCHOLINE ACYLTRANSFERASE 1"/>
    <property type="match status" value="1"/>
</dbReference>
<comment type="subcellular location">
    <subcellularLocation>
        <location evidence="1">Membrane</location>
        <topology evidence="1">Multi-pass membrane protein</topology>
    </subcellularLocation>
</comment>
<feature type="transmembrane region" description="Helical" evidence="14">
    <location>
        <begin position="199"/>
        <end position="216"/>
    </location>
</feature>
<keyword evidence="7 14" id="KW-1133">Transmembrane helix</keyword>
<dbReference type="AlphaFoldDB" id="A0A9W7ENM0"/>
<dbReference type="GO" id="GO:0016746">
    <property type="term" value="F:acyltransferase activity"/>
    <property type="evidence" value="ECO:0007669"/>
    <property type="project" value="UniProtKB-KW"/>
</dbReference>
<dbReference type="GO" id="GO:0006656">
    <property type="term" value="P:phosphatidylcholine biosynthetic process"/>
    <property type="evidence" value="ECO:0007669"/>
    <property type="project" value="TreeGrafter"/>
</dbReference>